<dbReference type="InterPro" id="IPR033524">
    <property type="entry name" value="Glu/Leu/Phe/Val_DH_AS"/>
</dbReference>
<dbReference type="PANTHER" id="PTHR43571:SF1">
    <property type="entry name" value="NADP-SPECIFIC GLUTAMATE DEHYDROGENASE 1-RELATED"/>
    <property type="match status" value="1"/>
</dbReference>
<sequence length="447" mass="49431">MSVTQDHQDFFQWLEQRNPNQVEFNQAVQELYKDLIPIVKENRDLEQHQILKRLTEPDRIISFRVCWEDDNGELHVNRGYRVQHCGVLGPYKGGIRFHPSVNESVLKFLAFEQTFKNALTMLPLGGGKGGADFDPQGRTDREIMRFCQAFMNELYRHIGENTDVPAGDINVGSREIGYLFGQYRRLANNFSGSLTGKDIEFGGSHVRTEATGYGLVYFVENMLNQVGDSLADKKVAVSGAGNVALHAALQATEMNAQVVTLSNSQGSIYHQEGIDQSALKDLISSRDRPDLKQLANDIGGQWREGQKPWDIACDIALPCGTQNELDEEDAKALVELGCQFLAEGANMPCTEKAIDILNKAKIANAPGKASNAGGVALSGLEMSQNASFSSLSYDELDEKLKHIMKNIHMQCVKHSGNEEDTWVNYRKGANIAAFNRVAASMLSQGVG</sequence>
<dbReference type="InterPro" id="IPR046346">
    <property type="entry name" value="Aminoacid_DH-like_N_sf"/>
</dbReference>
<evidence type="ECO:0000256" key="4">
    <source>
        <dbReference type="ARBA" id="ARBA00023002"/>
    </source>
</evidence>
<evidence type="ECO:0000256" key="7">
    <source>
        <dbReference type="RuleBase" id="RU004417"/>
    </source>
</evidence>
<protein>
    <recommendedName>
        <fullName evidence="6">Glutamate dehydrogenase</fullName>
    </recommendedName>
</protein>
<dbReference type="PANTHER" id="PTHR43571">
    <property type="entry name" value="NADP-SPECIFIC GLUTAMATE DEHYDROGENASE 1-RELATED"/>
    <property type="match status" value="1"/>
</dbReference>
<evidence type="ECO:0000313" key="10">
    <source>
        <dbReference type="Proteomes" id="UP001059120"/>
    </source>
</evidence>
<feature type="domain" description="Glutamate/phenylalanine/leucine/valine/L-tryptophan dehydrogenase C-terminal" evidence="8">
    <location>
        <begin position="204"/>
        <end position="445"/>
    </location>
</feature>
<keyword evidence="9" id="KW-0614">Plasmid</keyword>
<comment type="function">
    <text evidence="1">Catalyzes the reversible oxidative deamination of glutamate to alpha-ketoglutarate and ammonia.</text>
</comment>
<dbReference type="Gene3D" id="3.40.50.720">
    <property type="entry name" value="NAD(P)-binding Rossmann-like Domain"/>
    <property type="match status" value="1"/>
</dbReference>
<dbReference type="SUPFAM" id="SSF53223">
    <property type="entry name" value="Aminoacid dehydrogenase-like, N-terminal domain"/>
    <property type="match status" value="1"/>
</dbReference>
<dbReference type="Pfam" id="PF02812">
    <property type="entry name" value="ELFV_dehydrog_N"/>
    <property type="match status" value="1"/>
</dbReference>
<dbReference type="InterPro" id="IPR006097">
    <property type="entry name" value="Glu/Leu/Phe/Val/Trp_DH_dimer"/>
</dbReference>
<dbReference type="EMBL" id="CP090616">
    <property type="protein sequence ID" value="UTT87276.1"/>
    <property type="molecule type" value="Genomic_DNA"/>
</dbReference>
<dbReference type="NCBIfam" id="NF006929">
    <property type="entry name" value="PRK09414.1"/>
    <property type="match status" value="1"/>
</dbReference>
<evidence type="ECO:0000256" key="2">
    <source>
        <dbReference type="ARBA" id="ARBA00006382"/>
    </source>
</evidence>
<evidence type="ECO:0000256" key="1">
    <source>
        <dbReference type="ARBA" id="ARBA00003868"/>
    </source>
</evidence>
<keyword evidence="10" id="KW-1185">Reference proteome</keyword>
<dbReference type="SUPFAM" id="SSF51735">
    <property type="entry name" value="NAD(P)-binding Rossmann-fold domains"/>
    <property type="match status" value="1"/>
</dbReference>
<dbReference type="InterPro" id="IPR006096">
    <property type="entry name" value="Glu/Leu/Phe/Val/Trp_DH_C"/>
</dbReference>
<dbReference type="Gene3D" id="3.40.50.10860">
    <property type="entry name" value="Leucine Dehydrogenase, chain A, domain 1"/>
    <property type="match status" value="1"/>
</dbReference>
<evidence type="ECO:0000256" key="3">
    <source>
        <dbReference type="ARBA" id="ARBA00011643"/>
    </source>
</evidence>
<comment type="catalytic activity">
    <reaction evidence="5">
        <text>L-glutamate + NADP(+) + H2O = 2-oxoglutarate + NH4(+) + NADPH + H(+)</text>
        <dbReference type="Rhea" id="RHEA:11612"/>
        <dbReference type="ChEBI" id="CHEBI:15377"/>
        <dbReference type="ChEBI" id="CHEBI:15378"/>
        <dbReference type="ChEBI" id="CHEBI:16810"/>
        <dbReference type="ChEBI" id="CHEBI:28938"/>
        <dbReference type="ChEBI" id="CHEBI:29985"/>
        <dbReference type="ChEBI" id="CHEBI:57783"/>
        <dbReference type="ChEBI" id="CHEBI:58349"/>
        <dbReference type="EC" id="1.4.1.4"/>
    </reaction>
</comment>
<dbReference type="PIRSF" id="PIRSF000185">
    <property type="entry name" value="Glu_DH"/>
    <property type="match status" value="1"/>
</dbReference>
<dbReference type="SMART" id="SM00839">
    <property type="entry name" value="ELFV_dehydrog"/>
    <property type="match status" value="1"/>
</dbReference>
<dbReference type="GO" id="GO:0004354">
    <property type="term" value="F:glutamate dehydrogenase (NADP+) activity"/>
    <property type="evidence" value="ECO:0007669"/>
    <property type="project" value="UniProtKB-EC"/>
</dbReference>
<geneLocation type="plasmid" evidence="9 10">
    <name>p_1</name>
</geneLocation>
<evidence type="ECO:0000256" key="5">
    <source>
        <dbReference type="ARBA" id="ARBA00048584"/>
    </source>
</evidence>
<organism evidence="9 10">
    <name type="scientific">Vibrio pelagius</name>
    <dbReference type="NCBI Taxonomy" id="28169"/>
    <lineage>
        <taxon>Bacteria</taxon>
        <taxon>Pseudomonadati</taxon>
        <taxon>Pseudomonadota</taxon>
        <taxon>Gammaproteobacteria</taxon>
        <taxon>Vibrionales</taxon>
        <taxon>Vibrionaceae</taxon>
        <taxon>Vibrio</taxon>
    </lineage>
</organism>
<reference evidence="9" key="1">
    <citation type="submission" date="2022-01" db="EMBL/GenBank/DDBJ databases">
        <title>Alginate degradation mechanism of Vibrio pelagius WXL662.</title>
        <authorList>
            <person name="He X."/>
        </authorList>
    </citation>
    <scope>NUCLEOTIDE SEQUENCE</scope>
    <source>
        <strain evidence="9">WXL662</strain>
        <plasmid evidence="9">p_1</plasmid>
    </source>
</reference>
<dbReference type="InterPro" id="IPR006095">
    <property type="entry name" value="Glu/Leu/Phe/Val/Trp_DH"/>
</dbReference>
<dbReference type="InterPro" id="IPR036291">
    <property type="entry name" value="NAD(P)-bd_dom_sf"/>
</dbReference>
<comment type="similarity">
    <text evidence="2 6 7">Belongs to the Glu/Leu/Phe/Val dehydrogenases family.</text>
</comment>
<dbReference type="PRINTS" id="PR00082">
    <property type="entry name" value="GLFDHDRGNASE"/>
</dbReference>
<proteinExistence type="inferred from homology"/>
<dbReference type="PROSITE" id="PS00074">
    <property type="entry name" value="GLFV_DEHYDROGENASE"/>
    <property type="match status" value="1"/>
</dbReference>
<dbReference type="Gene3D" id="1.10.285.10">
    <property type="entry name" value="Glutamate Dehydrogenase, chain A, domain 3"/>
    <property type="match status" value="2"/>
</dbReference>
<keyword evidence="4 6" id="KW-0560">Oxidoreductase</keyword>
<dbReference type="Proteomes" id="UP001059120">
    <property type="component" value="Plasmid p_1"/>
</dbReference>
<dbReference type="RefSeq" id="WP_255232977.1">
    <property type="nucleotide sequence ID" value="NZ_CP090616.1"/>
</dbReference>
<comment type="subunit">
    <text evidence="3">Homohexamer.</text>
</comment>
<evidence type="ECO:0000259" key="8">
    <source>
        <dbReference type="SMART" id="SM00839"/>
    </source>
</evidence>
<dbReference type="Pfam" id="PF00208">
    <property type="entry name" value="ELFV_dehydrog"/>
    <property type="match status" value="1"/>
</dbReference>
<evidence type="ECO:0000256" key="6">
    <source>
        <dbReference type="PIRNR" id="PIRNR000185"/>
    </source>
</evidence>
<name>A0ABY5GAN9_VIBPE</name>
<dbReference type="InterPro" id="IPR014362">
    <property type="entry name" value="Glu_DH"/>
</dbReference>
<dbReference type="InterPro" id="IPR050724">
    <property type="entry name" value="Glu_Leu_Phe_Val_DH"/>
</dbReference>
<accession>A0ABY5GAN9</accession>
<gene>
    <name evidence="9" type="primary">gdhA</name>
    <name evidence="9" type="ORF">LZI70_19845</name>
</gene>
<evidence type="ECO:0000313" key="9">
    <source>
        <dbReference type="EMBL" id="UTT87276.1"/>
    </source>
</evidence>